<dbReference type="NCBIfam" id="NF040521">
    <property type="entry name" value="C45_proenzyme"/>
    <property type="match status" value="1"/>
</dbReference>
<dbReference type="EMBL" id="MN739850">
    <property type="protein sequence ID" value="QHT74447.1"/>
    <property type="molecule type" value="Genomic_DNA"/>
</dbReference>
<dbReference type="PANTHER" id="PTHR35190:SF2">
    <property type="entry name" value="PROTEIN DCD1B"/>
    <property type="match status" value="1"/>
</dbReference>
<accession>A0A6C0H209</accession>
<protein>
    <recommendedName>
        <fullName evidence="2">Phospholipase B-like</fullName>
    </recommendedName>
</protein>
<reference evidence="1" key="1">
    <citation type="journal article" date="2020" name="Nature">
        <title>Giant virus diversity and host interactions through global metagenomics.</title>
        <authorList>
            <person name="Schulz F."/>
            <person name="Roux S."/>
            <person name="Paez-Espino D."/>
            <person name="Jungbluth S."/>
            <person name="Walsh D.A."/>
            <person name="Denef V.J."/>
            <person name="McMahon K.D."/>
            <person name="Konstantinidis K.T."/>
            <person name="Eloe-Fadrosh E.A."/>
            <person name="Kyrpides N.C."/>
            <person name="Woyke T."/>
        </authorList>
    </citation>
    <scope>NUCLEOTIDE SEQUENCE</scope>
    <source>
        <strain evidence="1">GVMAG-M-3300023179-59</strain>
    </source>
</reference>
<proteinExistence type="predicted"/>
<evidence type="ECO:0008006" key="2">
    <source>
        <dbReference type="Google" id="ProtNLM"/>
    </source>
</evidence>
<dbReference type="Gene3D" id="3.60.60.30">
    <property type="match status" value="1"/>
</dbReference>
<dbReference type="AlphaFoldDB" id="A0A6C0H209"/>
<dbReference type="InterPro" id="IPR047803">
    <property type="entry name" value="DCD1A/B-like"/>
</dbReference>
<organism evidence="1">
    <name type="scientific">viral metagenome</name>
    <dbReference type="NCBI Taxonomy" id="1070528"/>
    <lineage>
        <taxon>unclassified sequences</taxon>
        <taxon>metagenomes</taxon>
        <taxon>organismal metagenomes</taxon>
    </lineage>
</organism>
<name>A0A6C0H209_9ZZZZ</name>
<evidence type="ECO:0000313" key="1">
    <source>
        <dbReference type="EMBL" id="QHT74447.1"/>
    </source>
</evidence>
<dbReference type="PANTHER" id="PTHR35190">
    <property type="entry name" value="PROTEIN DCD1B"/>
    <property type="match status" value="1"/>
</dbReference>
<dbReference type="InterPro" id="IPR047794">
    <property type="entry name" value="C45_proenzyme-like"/>
</dbReference>
<sequence>MHKTIHIHKSIHKTTRKRRPKICGEIISNTEGWVVMHIHGNPYERGFAHGKLLKSQLKNIEKHMDFLLEHDMKIPKMDFMKESNKVITPILRKQYPEFYEEIRGIADGSSLSIQLIIAWNSYISLYSHFRDGSKQRCSAFIATGDATEKGEIVMSHNTHSDFLTGWSSNVVLYVKPHKGFSFVMQTVPGYIASSTDWFICSSGIIGCETTISNIDYKPKFGAPYFCRIREAMQYGSSFDDYDKIMSKQNAGDYACSWLFGDIYSNEIMLFELGLREKNVQRKKSGVFYGMNSVIGEKLRENETTDIDHENITTSVGARNRRFSELLNHTYKGKINVENAKRIIADHYDVYLKRDVKNGRSICNHTELNPEHCHRPPYSPYGCTDAKVVDTEMAKQMSFMGRFGSACGRLFDVKKYIQRNPIHKHWGEVLHNMSNHKWTLLYHNK</sequence>